<keyword evidence="2" id="KW-0472">Membrane</keyword>
<accession>A0A6A7AYN5</accession>
<feature type="region of interest" description="Disordered" evidence="1">
    <location>
        <begin position="1"/>
        <end position="49"/>
    </location>
</feature>
<dbReference type="EMBL" id="MU006327">
    <property type="protein sequence ID" value="KAF2847268.1"/>
    <property type="molecule type" value="Genomic_DNA"/>
</dbReference>
<keyword evidence="4" id="KW-1185">Reference proteome</keyword>
<feature type="transmembrane region" description="Helical" evidence="2">
    <location>
        <begin position="457"/>
        <end position="482"/>
    </location>
</feature>
<evidence type="ECO:0000256" key="2">
    <source>
        <dbReference type="SAM" id="Phobius"/>
    </source>
</evidence>
<proteinExistence type="predicted"/>
<feature type="transmembrane region" description="Helical" evidence="2">
    <location>
        <begin position="197"/>
        <end position="218"/>
    </location>
</feature>
<evidence type="ECO:0000256" key="1">
    <source>
        <dbReference type="SAM" id="MobiDB-lite"/>
    </source>
</evidence>
<keyword evidence="2" id="KW-0812">Transmembrane</keyword>
<dbReference type="Proteomes" id="UP000799423">
    <property type="component" value="Unassembled WGS sequence"/>
</dbReference>
<dbReference type="OrthoDB" id="3903561at2759"/>
<evidence type="ECO:0000313" key="4">
    <source>
        <dbReference type="Proteomes" id="UP000799423"/>
    </source>
</evidence>
<protein>
    <submittedName>
        <fullName evidence="3">Uncharacterized protein</fullName>
    </submittedName>
</protein>
<evidence type="ECO:0000313" key="3">
    <source>
        <dbReference type="EMBL" id="KAF2847268.1"/>
    </source>
</evidence>
<feature type="transmembrane region" description="Helical" evidence="2">
    <location>
        <begin position="109"/>
        <end position="129"/>
    </location>
</feature>
<gene>
    <name evidence="3" type="ORF">T440DRAFT_403933</name>
</gene>
<reference evidence="3" key="1">
    <citation type="submission" date="2020-01" db="EMBL/GenBank/DDBJ databases">
        <authorList>
            <consortium name="DOE Joint Genome Institute"/>
            <person name="Haridas S."/>
            <person name="Albert R."/>
            <person name="Binder M."/>
            <person name="Bloem J."/>
            <person name="Labutti K."/>
            <person name="Salamov A."/>
            <person name="Andreopoulos B."/>
            <person name="Baker S.E."/>
            <person name="Barry K."/>
            <person name="Bills G."/>
            <person name="Bluhm B.H."/>
            <person name="Cannon C."/>
            <person name="Castanera R."/>
            <person name="Culley D.E."/>
            <person name="Daum C."/>
            <person name="Ezra D."/>
            <person name="Gonzalez J.B."/>
            <person name="Henrissat B."/>
            <person name="Kuo A."/>
            <person name="Liang C."/>
            <person name="Lipzen A."/>
            <person name="Lutzoni F."/>
            <person name="Magnuson J."/>
            <person name="Mondo S."/>
            <person name="Nolan M."/>
            <person name="Ohm R."/>
            <person name="Pangilinan J."/>
            <person name="Park H.-J."/>
            <person name="Ramirez L."/>
            <person name="Alfaro M."/>
            <person name="Sun H."/>
            <person name="Tritt A."/>
            <person name="Yoshinaga Y."/>
            <person name="Zwiers L.-H."/>
            <person name="Turgeon B.G."/>
            <person name="Goodwin S.B."/>
            <person name="Spatafora J.W."/>
            <person name="Crous P.W."/>
            <person name="Grigoriev I.V."/>
        </authorList>
    </citation>
    <scope>NUCLEOTIDE SEQUENCE</scope>
    <source>
        <strain evidence="3">IPT5</strain>
    </source>
</reference>
<organism evidence="3 4">
    <name type="scientific">Plenodomus tracheiphilus IPT5</name>
    <dbReference type="NCBI Taxonomy" id="1408161"/>
    <lineage>
        <taxon>Eukaryota</taxon>
        <taxon>Fungi</taxon>
        <taxon>Dikarya</taxon>
        <taxon>Ascomycota</taxon>
        <taxon>Pezizomycotina</taxon>
        <taxon>Dothideomycetes</taxon>
        <taxon>Pleosporomycetidae</taxon>
        <taxon>Pleosporales</taxon>
        <taxon>Pleosporineae</taxon>
        <taxon>Leptosphaeriaceae</taxon>
        <taxon>Plenodomus</taxon>
    </lineage>
</organism>
<dbReference type="AlphaFoldDB" id="A0A6A7AYN5"/>
<sequence>MDEDEEKDRKNTSVTISSIHCPTPTEDRPPPPYRQTWGNDSVPNPQKRRNWGSFFKPKSRWTWGVGEKCSAISKTTRKTTGGALNTGYACLRDTIWPAIKKFRFSRKQCFALLLLAFFAFAPMICLGYFTTGGAGNVPYYEVFSDKTMGCGQSLGSPQNATVTGVEKLFVLDSTFGRFSFSQVKVIDVAWDLFVGRGVQICAAWASYRAFSDALLLVIERHPASFRIFQRIALEGPSLHSLWTLIKELFTRNDAKTKILFSYMLVATLYVLTVPIFLGAMTGYDSTNIAWIDLDASNNIVPASMVKFSWLALGTKNQTFDQAVCVDESIIDKARQRDYARNGRCDCKLDNGTMISAKEYYHEFWGSCKFKQRHHLRKRLIKPGIYDFPGNTQTFTYTPSDYIYGNKTMDIELYGKKYDYSDIKSDSGYCYNNIAYNYTYLYDKTRCLPDTANPSYEWGFATMMTGIFVFLTFGWSTSLYIVWQHARFNSSLVKSGYTMTPLRAAFAMAKAAKKKTGMGERQLIRAYTKDLENELYGGCGVQATSVEYKLFVEDPEEGDEDRTYLSVREIRARHVRGLSEAESSRS</sequence>
<feature type="transmembrane region" description="Helical" evidence="2">
    <location>
        <begin position="259"/>
        <end position="280"/>
    </location>
</feature>
<keyword evidence="2" id="KW-1133">Transmembrane helix</keyword>
<name>A0A6A7AYN5_9PLEO</name>